<reference evidence="2" key="1">
    <citation type="journal article" date="2015" name="Proc. Natl. Acad. Sci. U.S.A.">
        <title>Networks of energetic and metabolic interactions define dynamics in microbial communities.</title>
        <authorList>
            <person name="Embree M."/>
            <person name="Liu J.K."/>
            <person name="Al-Bassam M.M."/>
            <person name="Zengler K."/>
        </authorList>
    </citation>
    <scope>NUCLEOTIDE SEQUENCE</scope>
</reference>
<accession>A0A0W8F421</accession>
<proteinExistence type="predicted"/>
<dbReference type="EMBL" id="LNQE01001553">
    <property type="protein sequence ID" value="KUG15486.1"/>
    <property type="molecule type" value="Genomic_DNA"/>
</dbReference>
<sequence>MAIYPVMFGLPDITLITVGGTLLVIIIALIIWALRWREVRT</sequence>
<keyword evidence="1" id="KW-0812">Transmembrane</keyword>
<organism evidence="2">
    <name type="scientific">hydrocarbon metagenome</name>
    <dbReference type="NCBI Taxonomy" id="938273"/>
    <lineage>
        <taxon>unclassified sequences</taxon>
        <taxon>metagenomes</taxon>
        <taxon>ecological metagenomes</taxon>
    </lineage>
</organism>
<keyword evidence="1" id="KW-1133">Transmembrane helix</keyword>
<comment type="caution">
    <text evidence="2">The sequence shown here is derived from an EMBL/GenBank/DDBJ whole genome shotgun (WGS) entry which is preliminary data.</text>
</comment>
<name>A0A0W8F421_9ZZZZ</name>
<feature type="transmembrane region" description="Helical" evidence="1">
    <location>
        <begin position="13"/>
        <end position="34"/>
    </location>
</feature>
<dbReference type="AlphaFoldDB" id="A0A0W8F421"/>
<keyword evidence="1" id="KW-0472">Membrane</keyword>
<protein>
    <submittedName>
        <fullName evidence="2">Uncharacterized protein</fullName>
    </submittedName>
</protein>
<evidence type="ECO:0000313" key="2">
    <source>
        <dbReference type="EMBL" id="KUG15486.1"/>
    </source>
</evidence>
<gene>
    <name evidence="2" type="ORF">ASZ90_014842</name>
</gene>
<evidence type="ECO:0000256" key="1">
    <source>
        <dbReference type="SAM" id="Phobius"/>
    </source>
</evidence>